<evidence type="ECO:0000313" key="1">
    <source>
        <dbReference type="EMBL" id="GME78844.1"/>
    </source>
</evidence>
<comment type="caution">
    <text evidence="1">The sequence shown here is derived from an EMBL/GenBank/DDBJ whole genome shotgun (WGS) entry which is preliminary data.</text>
</comment>
<reference evidence="1" key="1">
    <citation type="submission" date="2023-04" db="EMBL/GenBank/DDBJ databases">
        <title>Ambrosiozyma monospora NBRC 10751.</title>
        <authorList>
            <person name="Ichikawa N."/>
            <person name="Sato H."/>
            <person name="Tonouchi N."/>
        </authorList>
    </citation>
    <scope>NUCLEOTIDE SEQUENCE</scope>
    <source>
        <strain evidence="1">NBRC 10751</strain>
    </source>
</reference>
<organism evidence="1 2">
    <name type="scientific">Ambrosiozyma monospora</name>
    <name type="common">Yeast</name>
    <name type="synonym">Endomycopsis monosporus</name>
    <dbReference type="NCBI Taxonomy" id="43982"/>
    <lineage>
        <taxon>Eukaryota</taxon>
        <taxon>Fungi</taxon>
        <taxon>Dikarya</taxon>
        <taxon>Ascomycota</taxon>
        <taxon>Saccharomycotina</taxon>
        <taxon>Pichiomycetes</taxon>
        <taxon>Pichiales</taxon>
        <taxon>Pichiaceae</taxon>
        <taxon>Ambrosiozyma</taxon>
    </lineage>
</organism>
<proteinExistence type="predicted"/>
<dbReference type="EMBL" id="BSXS01002348">
    <property type="protein sequence ID" value="GME78844.1"/>
    <property type="molecule type" value="Genomic_DNA"/>
</dbReference>
<name>A0ACB5T1F1_AMBMO</name>
<evidence type="ECO:0000313" key="2">
    <source>
        <dbReference type="Proteomes" id="UP001165064"/>
    </source>
</evidence>
<dbReference type="Proteomes" id="UP001165064">
    <property type="component" value="Unassembled WGS sequence"/>
</dbReference>
<accession>A0ACB5T1F1</accession>
<gene>
    <name evidence="1" type="ORF">Amon02_000363700</name>
</gene>
<keyword evidence="2" id="KW-1185">Reference proteome</keyword>
<sequence length="1019" mass="115007">MKIPLLSQTLAKAFLSDDENDYLYKSSSSSENTGVNNNNGIADPLSKTLSGSNGQLKSSRSSSISDMQDNELLKSISKQQLFFGYIRQFDDLVPGKVENYRLQMTGFRTGVAASLNDKICIYDSSVDGLLTLRALINLNPRSLVTVSVLHMESIVLQNREFLYCLLSSHEIVIISIDTSTVIQRLKLSIESVTRFSIANVEDNNLIVLYGLTSIITVITHTPLNTLHESLPVCLPFIPVGAIKLNRFYLYLIGPNDEFEVVRYISKTGNLAPANKKQVLEIQHGRFGDPAYGRIKHIETMNKDKWLVFQETGWTLYEMGASVMSYVISSPLSCHFRKLVLSDPTLDSIAILMNNGDLMYVNSQHVNLINGDSSLLDACSCDGDVVGCFTNLNGNLILRKLNTVSMKWEVEAQPFIDFNGLSCNKYFKEFEQFVVENDQELLIKLKRDNSVLNNLGSFGYVHDVIDVTPILCTLSHTLIVVGDSPNLTILQLNADMSWVIKKFTDHFLNFKQLSIVDGAPFLLIDDRIIVNLETLTIQESLPKSCLGAGTLEIFHSDGKLIIGDVIQENQDCLFNNRTTIIPFDCLLNNEEWINKIDQLLLGDADQISDLGWLAVGINSDAISFINTENLPFSKYPLLFPFLLKLLSKKGADEFLLSYQLENFGCIELYKLLCDFCFSSNETIASNSFSILDQLLSLFEREALPLILYAKKTVSEIGYFTLEKEVDQLHATIICCIVHNHNSSLLNDSKTMTCLLSNILHFLKSENQTIVKLMLKLLGNITVKFIQKKVISPIRLLSAVFGARDRYMKKFPHLQLFTAFNEYLNTTMKQAPAMTTVLLGYMLNKDGTSIELQSYILDYVNYLFIEMPFAINCNDLFLLIISLIHYFTNLEDHHEDNKRLWDTLSLTSNILTTKFHDSVGFHFKLSGALHPEFLLSSAQHEGKLCVLLDNESLQIGYAGVVLIRDTVKHNKHHQKNWHIKYLKRVDRGLADKVNKINLEVVKSEMGTHGNLTQPMFSCTEK</sequence>
<protein>
    <submittedName>
        <fullName evidence="1">Unnamed protein product</fullName>
    </submittedName>
</protein>